<dbReference type="EMBL" id="NHYD01003305">
    <property type="protein sequence ID" value="PPQ80877.1"/>
    <property type="molecule type" value="Genomic_DNA"/>
</dbReference>
<accession>A0A409WQV4</accession>
<dbReference type="InParanoid" id="A0A409WQV4"/>
<dbReference type="Proteomes" id="UP000283269">
    <property type="component" value="Unassembled WGS sequence"/>
</dbReference>
<keyword evidence="3" id="KW-1185">Reference proteome</keyword>
<feature type="compositionally biased region" description="Low complexity" evidence="1">
    <location>
        <begin position="59"/>
        <end position="83"/>
    </location>
</feature>
<name>A0A409WQV4_PSICY</name>
<reference evidence="2 3" key="1">
    <citation type="journal article" date="2018" name="Evol. Lett.">
        <title>Horizontal gene cluster transfer increased hallucinogenic mushroom diversity.</title>
        <authorList>
            <person name="Reynolds H.T."/>
            <person name="Vijayakumar V."/>
            <person name="Gluck-Thaler E."/>
            <person name="Korotkin H.B."/>
            <person name="Matheny P.B."/>
            <person name="Slot J.C."/>
        </authorList>
    </citation>
    <scope>NUCLEOTIDE SEQUENCE [LARGE SCALE GENOMIC DNA]</scope>
    <source>
        <strain evidence="2 3">2631</strain>
    </source>
</reference>
<feature type="compositionally biased region" description="Low complexity" evidence="1">
    <location>
        <begin position="136"/>
        <end position="149"/>
    </location>
</feature>
<evidence type="ECO:0000256" key="1">
    <source>
        <dbReference type="SAM" id="MobiDB-lite"/>
    </source>
</evidence>
<feature type="compositionally biased region" description="Low complexity" evidence="1">
    <location>
        <begin position="13"/>
        <end position="37"/>
    </location>
</feature>
<organism evidence="2 3">
    <name type="scientific">Psilocybe cyanescens</name>
    <dbReference type="NCBI Taxonomy" id="93625"/>
    <lineage>
        <taxon>Eukaryota</taxon>
        <taxon>Fungi</taxon>
        <taxon>Dikarya</taxon>
        <taxon>Basidiomycota</taxon>
        <taxon>Agaricomycotina</taxon>
        <taxon>Agaricomycetes</taxon>
        <taxon>Agaricomycetidae</taxon>
        <taxon>Agaricales</taxon>
        <taxon>Agaricineae</taxon>
        <taxon>Strophariaceae</taxon>
        <taxon>Psilocybe</taxon>
    </lineage>
</organism>
<evidence type="ECO:0000313" key="2">
    <source>
        <dbReference type="EMBL" id="PPQ80877.1"/>
    </source>
</evidence>
<feature type="region of interest" description="Disordered" evidence="1">
    <location>
        <begin position="129"/>
        <end position="202"/>
    </location>
</feature>
<protein>
    <submittedName>
        <fullName evidence="2">Uncharacterized protein</fullName>
    </submittedName>
</protein>
<comment type="caution">
    <text evidence="2">The sequence shown here is derived from an EMBL/GenBank/DDBJ whole genome shotgun (WGS) entry which is preliminary data.</text>
</comment>
<dbReference type="OrthoDB" id="2972209at2759"/>
<feature type="region of interest" description="Disordered" evidence="1">
    <location>
        <begin position="1"/>
        <end position="85"/>
    </location>
</feature>
<proteinExistence type="predicted"/>
<sequence>MSSPIAIPRSNKASSASPSSSASESGSYTSSSPATSYLANSASSSPAKGLYVPVHKRSPSSGSPTSSLVSLPTQTTTPTTPHPRIYSLPFLFSLRPNAQEGIKEKIRAGPAPELLMNRRMRKNLEFAEHQHRRVSPTRAPAPAAAAAAPTPTPIPTPTQAPVQKASQSPRITPRRNRFGPRAPERRKHALQSSLGSWRHDTGLHLPAAPHLAVL</sequence>
<gene>
    <name evidence="2" type="ORF">CVT25_001886</name>
</gene>
<evidence type="ECO:0000313" key="3">
    <source>
        <dbReference type="Proteomes" id="UP000283269"/>
    </source>
</evidence>
<feature type="compositionally biased region" description="Basic residues" evidence="1">
    <location>
        <begin position="172"/>
        <end position="189"/>
    </location>
</feature>
<dbReference type="AlphaFoldDB" id="A0A409WQV4"/>